<feature type="coiled-coil region" evidence="1">
    <location>
        <begin position="118"/>
        <end position="194"/>
    </location>
</feature>
<feature type="region of interest" description="Disordered" evidence="2">
    <location>
        <begin position="1528"/>
        <end position="1549"/>
    </location>
</feature>
<keyword evidence="4" id="KW-1185">Reference proteome</keyword>
<gene>
    <name evidence="3" type="ORF">HNY73_004495</name>
</gene>
<reference evidence="3" key="1">
    <citation type="journal article" date="2020" name="bioRxiv">
        <title>Chromosome-level reference genome of the European wasp spider Argiope bruennichi: a resource for studies on range expansion and evolutionary adaptation.</title>
        <authorList>
            <person name="Sheffer M.M."/>
            <person name="Hoppe A."/>
            <person name="Krehenwinkel H."/>
            <person name="Uhl G."/>
            <person name="Kuss A.W."/>
            <person name="Jensen L."/>
            <person name="Jensen C."/>
            <person name="Gillespie R.G."/>
            <person name="Hoff K.J."/>
            <person name="Prost S."/>
        </authorList>
    </citation>
    <scope>NUCLEOTIDE SEQUENCE</scope>
</reference>
<name>A0A8T0FPF1_ARGBR</name>
<accession>A0A8T0FPF1</accession>
<dbReference type="EMBL" id="JABXBU010000003">
    <property type="protein sequence ID" value="KAF8792961.1"/>
    <property type="molecule type" value="Genomic_DNA"/>
</dbReference>
<protein>
    <recommendedName>
        <fullName evidence="5">Little elongation complex subunit 1</fullName>
    </recommendedName>
</protein>
<evidence type="ECO:0000256" key="1">
    <source>
        <dbReference type="SAM" id="Coils"/>
    </source>
</evidence>
<evidence type="ECO:0000313" key="4">
    <source>
        <dbReference type="Proteomes" id="UP000807504"/>
    </source>
</evidence>
<evidence type="ECO:0000256" key="2">
    <source>
        <dbReference type="SAM" id="MobiDB-lite"/>
    </source>
</evidence>
<evidence type="ECO:0008006" key="5">
    <source>
        <dbReference type="Google" id="ProtNLM"/>
    </source>
</evidence>
<organism evidence="3 4">
    <name type="scientific">Argiope bruennichi</name>
    <name type="common">Wasp spider</name>
    <name type="synonym">Aranea bruennichi</name>
    <dbReference type="NCBI Taxonomy" id="94029"/>
    <lineage>
        <taxon>Eukaryota</taxon>
        <taxon>Metazoa</taxon>
        <taxon>Ecdysozoa</taxon>
        <taxon>Arthropoda</taxon>
        <taxon>Chelicerata</taxon>
        <taxon>Arachnida</taxon>
        <taxon>Araneae</taxon>
        <taxon>Araneomorphae</taxon>
        <taxon>Entelegynae</taxon>
        <taxon>Araneoidea</taxon>
        <taxon>Araneidae</taxon>
        <taxon>Argiope</taxon>
    </lineage>
</organism>
<sequence length="2171" mass="247712">MYSNKKIHLDSEEDDNNSLIDANIGCDFLSEFFNHSSEEKELNHAKFFLNDNYQTLVEDTTSDSSFNNFKPDNVKKNLFRKKIDLKHATGQLERENITQERKKKDPTKEYSPSLTYLKRKSTMEKNELKRAIKQLKKKNIIQERSIADYQIKLSQCMSDLLITKKELERTKSAQEQYEIENANLKCSVKQIEIATDKMPSCIALSLSPIFVDYNSAIEELFQYKERKLKCNEENQKIQELGDTISVKMESTRRKKRNSATYHSQLAKKDAQLKKLQNHNKQLKILLAEFGNKLSEAGLLTKNYRMDILQKYGKEYFMPKASESLSGSDDLPEKTPGHSEISLGNVKQMDSDNFDTYIEDQNDTSSVAFPTPSVISSNEITSSICQSIDAFENELYNLTNKNEYSKNSTNPVVTSSNSQIDLTDSNEENDILDVDIQQTKSSAESGKNFYKNSDAMPTNFSGKLIPQNCIEKFSSVNTPNTYTNNQDLNISSASSLEPSQSTGEEITSCNNIHAVSFQSKLVYNLPTKKESPEKNVSAFNSSNDTEQDKLCEFLSERVNPKNETIDPGNEGIIGNTLLQKQNVCFNQVEEVLKTAKVSSCNNILLPSSGTKSFVEEKKIKSCFEQTLSVGIYTEKESLPITSVSLKGDSPLREFNCTTSESAFKKNLACKQSPLKELGKRIINESKISDVSIQGTVFENKSVTNNLESASDFLETAFSLQDDQSLSDNESSDFDEFSKFENLFNMLRNPVSPLPPSPNKNSQFLKNESILKRDLEEIKENFPDSQLNPASKLNKDKKLLYAKDNLLQSGPSVSAKNFALETLNDLKFDIQQKFVEQCKSLDKNIVHQLVYEIQDTTSNIFHPELRECYVLLFRCDIPKYFSSTRKQISFHMFDNNQKNSIPENSNLITSYKANDLVLDDSNNKTSVKNQNKTADIKYLSTLPAFSENESDTRCGYDVSYQKPFSTINIKNIACYSQLLPLSKTSNFHKEEPLNDLIHDTKLCTKDCNACSELKNSHESNISRIVTDGTSSVNMIELSTNRKKNILKTSEIQECFVKLSRSDISNYFRNLRNKTPSQIVHYYNNQLTNSPLKNTSPETFLESKDNNYFPHDDSTISAHVVYFDNMQQKNKKINNLLETEMPDENHKLISCFNNVENSFKSVNLQSAEFSMFDDNNTSDRIKSPSEKLAVSNSQNLSTEIYHKNASIVSVELPINNEHSLKSLKSQNGSLVKCHVPSADSNNITDRLKLLNKKSSVSISQNSSGAKMYHDNLSVDSVEESINHFNQNSAKSENCSLPVATFQNSSDIETFHESSSAISLELPINTEPQEYPMKRKRSETSNCNFSKKTSLKKWCRDFFDNKPLLEKRSTILLPGPSASTKWKKSSILNGDSLPSESKTIQTESCTPTYPSLKFQKKITSILETKNSLKKKIKPLDSGMTCVAPIRINGRTSKSKAFVKISCNKDINNSRISNRILSKEVDISLPQLNHEENMENYININPPKVRKQYKRKSSSETHVLDNVNKESPKLLEQSVSSLEQNQLDTKSSPEQVNKGCEKQNFPLIKSEDCIDIKINKNIITDGNGHDEDFSCRKEAFSDSVIKINHNSTEDFMENNSSNVSHCANEICSNSFEQSIPSQADLHTSGAEFLKQSKQINATNLFFDFLQKETSKKYRVDQIKQYIDKQLLVNKNKSKFKNSKKLSVNKSESKLKNESKHSINTIENKLKNCSKKLLANKSKHKLKNKKKNLPVSKFENKLKTGNEKSVKAEIPTKMNKLKIEKLSENITKVSSPLSDILHGIESVQSTDEKFKQYLHSLINFLINPLHSPDLENLIYLVVNFLHLNRENYFIDLPKIHSEYCFLPSAESCIVEALFTIQNDSKMHMQCLIKTFVHILHQLILTKIKFNIYGLASLCRVLAAICKRNDDKAEILSLCYDILKVKHPFGPYLIASVVVVWKEAFTISDNMSENEMLLRCLSLGFQKKPDRLSKNNWNYCLELLTGLLPCVPDVNKVIEFLKNRILIKCLDNSFEELWKLSSPFLILVSQMPWDWIKTHIIDMYIIPNLQRFSRHDSKEEAFDLFCNLCVEVLLFNKKLNEDEILNMFYENLSLTGKNFVRDCVAASLMKYFILSKRTVPPFLENWLKNNQDNPKLRIFENIFQQRLMSEHPEILSKQDIIK</sequence>
<keyword evidence="1" id="KW-0175">Coiled coil</keyword>
<feature type="region of interest" description="Disordered" evidence="2">
    <location>
        <begin position="90"/>
        <end position="110"/>
    </location>
</feature>
<proteinExistence type="predicted"/>
<comment type="caution">
    <text evidence="3">The sequence shown here is derived from an EMBL/GenBank/DDBJ whole genome shotgun (WGS) entry which is preliminary data.</text>
</comment>
<feature type="coiled-coil region" evidence="1">
    <location>
        <begin position="265"/>
        <end position="292"/>
    </location>
</feature>
<feature type="compositionally biased region" description="Basic and acidic residues" evidence="2">
    <location>
        <begin position="90"/>
        <end position="108"/>
    </location>
</feature>
<feature type="region of interest" description="Disordered" evidence="2">
    <location>
        <begin position="322"/>
        <end position="343"/>
    </location>
</feature>
<evidence type="ECO:0000313" key="3">
    <source>
        <dbReference type="EMBL" id="KAF8792961.1"/>
    </source>
</evidence>
<reference evidence="3" key="2">
    <citation type="submission" date="2020-06" db="EMBL/GenBank/DDBJ databases">
        <authorList>
            <person name="Sheffer M."/>
        </authorList>
    </citation>
    <scope>NUCLEOTIDE SEQUENCE</scope>
</reference>
<feature type="compositionally biased region" description="Polar residues" evidence="2">
    <location>
        <begin position="1528"/>
        <end position="1546"/>
    </location>
</feature>
<dbReference type="Proteomes" id="UP000807504">
    <property type="component" value="Unassembled WGS sequence"/>
</dbReference>